<dbReference type="AlphaFoldDB" id="A0A418B442"/>
<evidence type="ECO:0000313" key="1">
    <source>
        <dbReference type="EMBL" id="RHY32903.1"/>
    </source>
</evidence>
<reference evidence="1 2" key="1">
    <citation type="submission" date="2018-08" db="EMBL/GenBank/DDBJ databases">
        <title>Aphanomyces genome sequencing and annotation.</title>
        <authorList>
            <person name="Minardi D."/>
            <person name="Oidtmann B."/>
            <person name="Van Der Giezen M."/>
            <person name="Studholme D.J."/>
        </authorList>
    </citation>
    <scope>NUCLEOTIDE SEQUENCE [LARGE SCALE GENOMIC DNA]</scope>
    <source>
        <strain evidence="1 2">NJM0002</strain>
    </source>
</reference>
<protein>
    <submittedName>
        <fullName evidence="1">Uncharacterized protein</fullName>
    </submittedName>
</protein>
<dbReference type="Proteomes" id="UP000285060">
    <property type="component" value="Unassembled WGS sequence"/>
</dbReference>
<evidence type="ECO:0000313" key="2">
    <source>
        <dbReference type="Proteomes" id="UP000285060"/>
    </source>
</evidence>
<sequence length="89" mass="9753">MFGSPTPSSKPSSGTFTLKCRSDRTRCAIFWKAVCATGEMASSSYTGIMQLCTLCLLSTSKRATWAFWTSFKFLWKPSTSALKTCANST</sequence>
<comment type="caution">
    <text evidence="1">The sequence shown here is derived from an EMBL/GenBank/DDBJ whole genome shotgun (WGS) entry which is preliminary data.</text>
</comment>
<organism evidence="1 2">
    <name type="scientific">Aphanomyces invadans</name>
    <dbReference type="NCBI Taxonomy" id="157072"/>
    <lineage>
        <taxon>Eukaryota</taxon>
        <taxon>Sar</taxon>
        <taxon>Stramenopiles</taxon>
        <taxon>Oomycota</taxon>
        <taxon>Saprolegniomycetes</taxon>
        <taxon>Saprolegniales</taxon>
        <taxon>Verrucalvaceae</taxon>
        <taxon>Aphanomyces</taxon>
    </lineage>
</organism>
<keyword evidence="2" id="KW-1185">Reference proteome</keyword>
<gene>
    <name evidence="1" type="ORF">DYB32_002126</name>
</gene>
<proteinExistence type="predicted"/>
<accession>A0A418B442</accession>
<dbReference type="EMBL" id="QUSY01000107">
    <property type="protein sequence ID" value="RHY32903.1"/>
    <property type="molecule type" value="Genomic_DNA"/>
</dbReference>
<name>A0A418B442_9STRA</name>